<accession>A0A6H5ICZ8</accession>
<evidence type="ECO:0000256" key="2">
    <source>
        <dbReference type="SAM" id="Phobius"/>
    </source>
</evidence>
<dbReference type="PANTHER" id="PTHR47501">
    <property type="entry name" value="TRANSPOSASE-RELATED"/>
    <property type="match status" value="1"/>
</dbReference>
<feature type="region of interest" description="Disordered" evidence="1">
    <location>
        <begin position="174"/>
        <end position="198"/>
    </location>
</feature>
<dbReference type="Proteomes" id="UP000479190">
    <property type="component" value="Unassembled WGS sequence"/>
</dbReference>
<dbReference type="PANTHER" id="PTHR47501:SF5">
    <property type="entry name" value="HAT C-TERMINAL DIMERISATION DOMAIN-CONTAINING PROTEIN"/>
    <property type="match status" value="1"/>
</dbReference>
<dbReference type="InterPro" id="IPR012337">
    <property type="entry name" value="RNaseH-like_sf"/>
</dbReference>
<dbReference type="AlphaFoldDB" id="A0A6H5ICZ8"/>
<protein>
    <recommendedName>
        <fullName evidence="5">HAT C-terminal dimerisation domain-containing protein</fullName>
    </recommendedName>
</protein>
<proteinExistence type="predicted"/>
<evidence type="ECO:0008006" key="5">
    <source>
        <dbReference type="Google" id="ProtNLM"/>
    </source>
</evidence>
<keyword evidence="2" id="KW-1133">Transmembrane helix</keyword>
<dbReference type="OrthoDB" id="10057873at2759"/>
<feature type="compositionally biased region" description="Acidic residues" evidence="1">
    <location>
        <begin position="181"/>
        <end position="198"/>
    </location>
</feature>
<gene>
    <name evidence="3" type="ORF">TBRA_LOCUS4659</name>
</gene>
<evidence type="ECO:0000313" key="4">
    <source>
        <dbReference type="Proteomes" id="UP000479190"/>
    </source>
</evidence>
<organism evidence="3 4">
    <name type="scientific">Trichogramma brassicae</name>
    <dbReference type="NCBI Taxonomy" id="86971"/>
    <lineage>
        <taxon>Eukaryota</taxon>
        <taxon>Metazoa</taxon>
        <taxon>Ecdysozoa</taxon>
        <taxon>Arthropoda</taxon>
        <taxon>Hexapoda</taxon>
        <taxon>Insecta</taxon>
        <taxon>Pterygota</taxon>
        <taxon>Neoptera</taxon>
        <taxon>Endopterygota</taxon>
        <taxon>Hymenoptera</taxon>
        <taxon>Apocrita</taxon>
        <taxon>Proctotrupomorpha</taxon>
        <taxon>Chalcidoidea</taxon>
        <taxon>Trichogrammatidae</taxon>
        <taxon>Trichogramma</taxon>
    </lineage>
</organism>
<feature type="non-terminal residue" evidence="3">
    <location>
        <position position="614"/>
    </location>
</feature>
<feature type="transmembrane region" description="Helical" evidence="2">
    <location>
        <begin position="20"/>
        <end position="41"/>
    </location>
</feature>
<keyword evidence="2" id="KW-0812">Transmembrane</keyword>
<keyword evidence="4" id="KW-1185">Reference proteome</keyword>
<evidence type="ECO:0000313" key="3">
    <source>
        <dbReference type="EMBL" id="CAB0032733.1"/>
    </source>
</evidence>
<evidence type="ECO:0000256" key="1">
    <source>
        <dbReference type="SAM" id="MobiDB-lite"/>
    </source>
</evidence>
<dbReference type="EMBL" id="CADCXV010000688">
    <property type="protein sequence ID" value="CAB0032733.1"/>
    <property type="molecule type" value="Genomic_DNA"/>
</dbReference>
<reference evidence="3 4" key="1">
    <citation type="submission" date="2020-02" db="EMBL/GenBank/DDBJ databases">
        <authorList>
            <person name="Ferguson B K."/>
        </authorList>
    </citation>
    <scope>NUCLEOTIDE SEQUENCE [LARGE SCALE GENOMIC DNA]</scope>
</reference>
<dbReference type="SUPFAM" id="SSF53098">
    <property type="entry name" value="Ribonuclease H-like"/>
    <property type="match status" value="1"/>
</dbReference>
<sequence length="614" mass="70404">MPYLVEGLGYIEKYGRAVLVGAWVICLLLLLNVVTAGSRQIKTQMQINYRKGCNSYFNDVQLPSSTRTVRSKGKPSSHNTISARIPISRRAPALARLRLTHPDVHKKYEELKKRKKLDPKSKRIVKRSSCQLDQKLFNENVARFILDNMLAFRLVESVTLRKIFDDEDDENELLLSSDGNDGNDNDDSNSVDSDDDDESAIMCQDEGLDVSSLLSQHFRCASHTLNLIATTDTYKLIKNNSKLKERHDSLFKKCQLLWKSLKSVKKREALEHFIGKSVKKPNATRWNSLYDAFEQIVLIKDYLQTDTFVKITAHKIKLTDSDLKYRNNYLSIMKPLAQAIDKLQGDEECYYGQLLPALITIEQRWIQQYRTMRKQKMSMYRDLIQGLTGYLKKRFEDIFEIRGVGEIAAIAALSHPSFKSEWVKCLSLEAQASIQKIAHGYRTSKEKLSVAVSDPDNYASTVIQRRAGCGTIDLAFELFAEDVGLASERSVAQPEQHELSASREQHLVAVLEKSIAEPLSRAEVVRDVRHYSRTICPVKKCRLHANSLKEEIVLTRFRAREYQTAVRDLLGTFCNLNRLLDYVNYPLEPSEYWWQLDEQLSQELDGIDTIFGNL</sequence>
<keyword evidence="2" id="KW-0472">Membrane</keyword>
<name>A0A6H5ICZ8_9HYME</name>